<gene>
    <name evidence="2" type="ORF">B0F88_10310</name>
</gene>
<keyword evidence="1" id="KW-1133">Transmembrane helix</keyword>
<keyword evidence="3" id="KW-1185">Reference proteome</keyword>
<name>A0A2S6H578_9GAMM</name>
<dbReference type="AlphaFoldDB" id="A0A2S6H578"/>
<dbReference type="RefSeq" id="WP_104422682.1">
    <property type="nucleotide sequence ID" value="NZ_PTIY01000003.1"/>
</dbReference>
<dbReference type="SMART" id="SM00567">
    <property type="entry name" value="EZ_HEAT"/>
    <property type="match status" value="3"/>
</dbReference>
<proteinExistence type="predicted"/>
<evidence type="ECO:0000313" key="2">
    <source>
        <dbReference type="EMBL" id="PPK72580.1"/>
    </source>
</evidence>
<dbReference type="EMBL" id="PTIY01000003">
    <property type="protein sequence ID" value="PPK72580.1"/>
    <property type="molecule type" value="Genomic_DNA"/>
</dbReference>
<dbReference type="InterPro" id="IPR016024">
    <property type="entry name" value="ARM-type_fold"/>
</dbReference>
<keyword evidence="1" id="KW-0472">Membrane</keyword>
<organism evidence="2 3">
    <name type="scientific">Methylobacter tundripaludum</name>
    <dbReference type="NCBI Taxonomy" id="173365"/>
    <lineage>
        <taxon>Bacteria</taxon>
        <taxon>Pseudomonadati</taxon>
        <taxon>Pseudomonadota</taxon>
        <taxon>Gammaproteobacteria</taxon>
        <taxon>Methylococcales</taxon>
        <taxon>Methylococcaceae</taxon>
        <taxon>Methylobacter</taxon>
    </lineage>
</organism>
<dbReference type="Gene3D" id="1.25.10.10">
    <property type="entry name" value="Leucine-rich Repeat Variant"/>
    <property type="match status" value="2"/>
</dbReference>
<reference evidence="2 3" key="1">
    <citation type="submission" date="2018-02" db="EMBL/GenBank/DDBJ databases">
        <title>Subsurface microbial communities from deep shales in Ohio and West Virginia, USA.</title>
        <authorList>
            <person name="Wrighton K."/>
        </authorList>
    </citation>
    <scope>NUCLEOTIDE SEQUENCE [LARGE SCALE GENOMIC DNA]</scope>
    <source>
        <strain evidence="2 3">OWC-G53F</strain>
    </source>
</reference>
<sequence length="349" mass="39063">MPSDAVAWAYWLGLGAIALALLQLLCILLLRGWLGLRERRRQRLWQLWRALCMDAACGLAPSVPPLYLSDSNWLLFFQLWHHYLLNVGGEAPSNLQRLGRSMGLHHIAIKILNRAPSDRELIAATVAAGWLRDVRAWEPLLQRLHDEDPVRSFSAARALTRIDIRAALREVIPLLVTHPDWPRHLVAGLLLEAGPVMVSPPLLNAILNTPDEQVTALVRYLPFADVGTANIVLNRYMVTGQNHELLCACLKAACSPKVLPLVLNSLSDAHWEVRVGAANALCRLGDSSDVASLQPLLSDRQWWVRYRAAQAIGELLRRDKAQMMLICQAQTDRYAADMLAQVMAEWEEA</sequence>
<evidence type="ECO:0000313" key="3">
    <source>
        <dbReference type="Proteomes" id="UP000238071"/>
    </source>
</evidence>
<dbReference type="SUPFAM" id="SSF48371">
    <property type="entry name" value="ARM repeat"/>
    <property type="match status" value="1"/>
</dbReference>
<accession>A0A2S6H578</accession>
<dbReference type="Proteomes" id="UP000238071">
    <property type="component" value="Unassembled WGS sequence"/>
</dbReference>
<dbReference type="InterPro" id="IPR011989">
    <property type="entry name" value="ARM-like"/>
</dbReference>
<dbReference type="InterPro" id="IPR021133">
    <property type="entry name" value="HEAT_type_2"/>
</dbReference>
<protein>
    <submittedName>
        <fullName evidence="2">HEAT repeat protein</fullName>
    </submittedName>
</protein>
<dbReference type="PROSITE" id="PS50077">
    <property type="entry name" value="HEAT_REPEAT"/>
    <property type="match status" value="1"/>
</dbReference>
<dbReference type="OrthoDB" id="3464935at2"/>
<feature type="transmembrane region" description="Helical" evidence="1">
    <location>
        <begin position="6"/>
        <end position="34"/>
    </location>
</feature>
<comment type="caution">
    <text evidence="2">The sequence shown here is derived from an EMBL/GenBank/DDBJ whole genome shotgun (WGS) entry which is preliminary data.</text>
</comment>
<dbReference type="InterPro" id="IPR004155">
    <property type="entry name" value="PBS_lyase_HEAT"/>
</dbReference>
<keyword evidence="1" id="KW-0812">Transmembrane</keyword>
<evidence type="ECO:0000256" key="1">
    <source>
        <dbReference type="SAM" id="Phobius"/>
    </source>
</evidence>
<dbReference type="Pfam" id="PF13646">
    <property type="entry name" value="HEAT_2"/>
    <property type="match status" value="1"/>
</dbReference>